<accession>A0A0B8P243</accession>
<dbReference type="Pfam" id="PF00196">
    <property type="entry name" value="GerE"/>
    <property type="match status" value="1"/>
</dbReference>
<dbReference type="InterPro" id="IPR016032">
    <property type="entry name" value="Sig_transdc_resp-reg_C-effctor"/>
</dbReference>
<evidence type="ECO:0000259" key="1">
    <source>
        <dbReference type="SMART" id="SM00421"/>
    </source>
</evidence>
<dbReference type="AlphaFoldDB" id="A0A0B8P243"/>
<dbReference type="SMART" id="SM00421">
    <property type="entry name" value="HTH_LUXR"/>
    <property type="match status" value="1"/>
</dbReference>
<dbReference type="EMBL" id="BBSA01000002">
    <property type="protein sequence ID" value="GAM60850.1"/>
    <property type="molecule type" value="Genomic_DNA"/>
</dbReference>
<evidence type="ECO:0000313" key="2">
    <source>
        <dbReference type="EMBL" id="GAM60850.1"/>
    </source>
</evidence>
<dbReference type="PRINTS" id="PR00038">
    <property type="entry name" value="HTHLUXR"/>
</dbReference>
<organism evidence="2 3">
    <name type="scientific">Vibrio ishigakensis</name>
    <dbReference type="NCBI Taxonomy" id="1481914"/>
    <lineage>
        <taxon>Bacteria</taxon>
        <taxon>Pseudomonadati</taxon>
        <taxon>Pseudomonadota</taxon>
        <taxon>Gammaproteobacteria</taxon>
        <taxon>Vibrionales</taxon>
        <taxon>Vibrionaceae</taxon>
        <taxon>Vibrio</taxon>
    </lineage>
</organism>
<reference evidence="2 3" key="1">
    <citation type="submission" date="2015-01" db="EMBL/GenBank/DDBJ databases">
        <title>Vibrio sp. C5 JCM 19232 whole genome shotgun sequence.</title>
        <authorList>
            <person name="Sawabe T."/>
            <person name="Meirelles P."/>
            <person name="Feng G."/>
            <person name="Sayaka M."/>
            <person name="Hattori M."/>
            <person name="Ohkuma M."/>
        </authorList>
    </citation>
    <scope>NUCLEOTIDE SEQUENCE [LARGE SCALE GENOMIC DNA]</scope>
    <source>
        <strain evidence="2 3">JCM19232</strain>
    </source>
</reference>
<gene>
    <name evidence="2" type="ORF">JCM19232_3792</name>
</gene>
<dbReference type="SUPFAM" id="SSF46894">
    <property type="entry name" value="C-terminal effector domain of the bipartite response regulators"/>
    <property type="match status" value="1"/>
</dbReference>
<dbReference type="Proteomes" id="UP000031670">
    <property type="component" value="Unassembled WGS sequence"/>
</dbReference>
<keyword evidence="2" id="KW-0238">DNA-binding</keyword>
<dbReference type="GO" id="GO:0003677">
    <property type="term" value="F:DNA binding"/>
    <property type="evidence" value="ECO:0007669"/>
    <property type="project" value="UniProtKB-KW"/>
</dbReference>
<dbReference type="InterPro" id="IPR000792">
    <property type="entry name" value="Tscrpt_reg_LuxR_C"/>
</dbReference>
<dbReference type="Gene3D" id="1.10.10.10">
    <property type="entry name" value="Winged helix-like DNA-binding domain superfamily/Winged helix DNA-binding domain"/>
    <property type="match status" value="1"/>
</dbReference>
<comment type="caution">
    <text evidence="2">The sequence shown here is derived from an EMBL/GenBank/DDBJ whole genome shotgun (WGS) entry which is preliminary data.</text>
</comment>
<dbReference type="GO" id="GO:0006355">
    <property type="term" value="P:regulation of DNA-templated transcription"/>
    <property type="evidence" value="ECO:0007669"/>
    <property type="project" value="InterPro"/>
</dbReference>
<dbReference type="InterPro" id="IPR036388">
    <property type="entry name" value="WH-like_DNA-bd_sf"/>
</dbReference>
<protein>
    <submittedName>
        <fullName evidence="2">DNA-binding HTH domain-containing protein</fullName>
    </submittedName>
</protein>
<evidence type="ECO:0000313" key="3">
    <source>
        <dbReference type="Proteomes" id="UP000031670"/>
    </source>
</evidence>
<sequence>MYLDQKGKDFPQLSVTSPIWIQQTIEASLRFYGVEQVAFYIFDEDENIQHEIIEVIGTNLDITPWIQNQGSKMLNYFKHQTKQEIIESPQRCRVLSHDLSLYTGVADLCYGARAGFCLYSTLPLTKVALMNIQQSWKLIQSWANSWVSHYQMLEHWEALYNKNHQDSQLTRTERDILELLVSGLNGPEIANLRSVSKETIKSQIKSILHKTQCRHQNELVSRFCFGHWVARPKLES</sequence>
<feature type="domain" description="HTH luxR-type" evidence="1">
    <location>
        <begin position="166"/>
        <end position="223"/>
    </location>
</feature>
<reference evidence="2 3" key="2">
    <citation type="submission" date="2015-01" db="EMBL/GenBank/DDBJ databases">
        <authorList>
            <consortium name="NBRP consortium"/>
            <person name="Sawabe T."/>
            <person name="Meirelles P."/>
            <person name="Feng G."/>
            <person name="Sayaka M."/>
            <person name="Hattori M."/>
            <person name="Ohkuma M."/>
        </authorList>
    </citation>
    <scope>NUCLEOTIDE SEQUENCE [LARGE SCALE GENOMIC DNA]</scope>
    <source>
        <strain evidence="2 3">JCM19232</strain>
    </source>
</reference>
<proteinExistence type="predicted"/>
<name>A0A0B8P243_9VIBR</name>